<evidence type="ECO:0000313" key="3">
    <source>
        <dbReference type="Proteomes" id="UP000038010"/>
    </source>
</evidence>
<feature type="region of interest" description="Disordered" evidence="1">
    <location>
        <begin position="99"/>
        <end position="122"/>
    </location>
</feature>
<sequence length="377" mass="43018">MLMLPSTANGIQSKYSLPFESRYSYPYDFAELKSAMPQIDGQTHQMEAQTQSTESPALLGPPRFSNWPASYDPFASSTGRMSPSDHQERLRARMPFDLQSATRGLPRSVPDGRRPLSYASTSSMFSNEPAAFAQADMPRSSIDDSLRRQSQEIYGARSDSPGNGSYGDYDDNANRRSTDMSRGSAARFHTRRRPFNQDEFDGPSQLLPLPLPQSEVSRSQDLPTLPVNLNSQEQDEIVQHVNDILSHCAFHFVAKYQFPIPLERDKPRVRAPNDREWTEWAYLLKRLATKRRIPARVLFDNQIKQFVTTLENSIAARQNRDQQNRTPKDDRYILQLVSSGTQVAKILMDSQAMEQLDSLYTNTESIILERRARARFQ</sequence>
<dbReference type="STRING" id="1664694.A0A0N0NSC2"/>
<dbReference type="OrthoDB" id="5369511at2759"/>
<dbReference type="VEuPathDB" id="FungiDB:AB675_421"/>
<reference evidence="2 3" key="1">
    <citation type="submission" date="2015-06" db="EMBL/GenBank/DDBJ databases">
        <title>Draft genome of the ant-associated black yeast Phialophora attae CBS 131958.</title>
        <authorList>
            <person name="Moreno L.F."/>
            <person name="Stielow B.J."/>
            <person name="de Hoog S."/>
            <person name="Vicente V.A."/>
            <person name="Weiss V.A."/>
            <person name="de Vries M."/>
            <person name="Cruz L.M."/>
            <person name="Souza E.M."/>
        </authorList>
    </citation>
    <scope>NUCLEOTIDE SEQUENCE [LARGE SCALE GENOMIC DNA]</scope>
    <source>
        <strain evidence="2 3">CBS 131958</strain>
    </source>
</reference>
<dbReference type="AlphaFoldDB" id="A0A0N0NSC2"/>
<dbReference type="EMBL" id="LFJN01000001">
    <property type="protein sequence ID" value="KPI45839.1"/>
    <property type="molecule type" value="Genomic_DNA"/>
</dbReference>
<feature type="region of interest" description="Disordered" evidence="1">
    <location>
        <begin position="153"/>
        <end position="205"/>
    </location>
</feature>
<organism evidence="2 3">
    <name type="scientific">Cyphellophora attinorum</name>
    <dbReference type="NCBI Taxonomy" id="1664694"/>
    <lineage>
        <taxon>Eukaryota</taxon>
        <taxon>Fungi</taxon>
        <taxon>Dikarya</taxon>
        <taxon>Ascomycota</taxon>
        <taxon>Pezizomycotina</taxon>
        <taxon>Eurotiomycetes</taxon>
        <taxon>Chaetothyriomycetidae</taxon>
        <taxon>Chaetothyriales</taxon>
        <taxon>Cyphellophoraceae</taxon>
        <taxon>Cyphellophora</taxon>
    </lineage>
</organism>
<proteinExistence type="predicted"/>
<gene>
    <name evidence="2" type="ORF">AB675_421</name>
</gene>
<dbReference type="Proteomes" id="UP000038010">
    <property type="component" value="Unassembled WGS sequence"/>
</dbReference>
<dbReference type="RefSeq" id="XP_018005802.1">
    <property type="nucleotide sequence ID" value="XM_018144344.1"/>
</dbReference>
<keyword evidence="3" id="KW-1185">Reference proteome</keyword>
<dbReference type="GeneID" id="28736213"/>
<comment type="caution">
    <text evidence="2">The sequence shown here is derived from an EMBL/GenBank/DDBJ whole genome shotgun (WGS) entry which is preliminary data.</text>
</comment>
<name>A0A0N0NSC2_9EURO</name>
<evidence type="ECO:0000313" key="2">
    <source>
        <dbReference type="EMBL" id="KPI45839.1"/>
    </source>
</evidence>
<accession>A0A0N0NSC2</accession>
<protein>
    <submittedName>
        <fullName evidence="2">Uncharacterized protein</fullName>
    </submittedName>
</protein>
<evidence type="ECO:0000256" key="1">
    <source>
        <dbReference type="SAM" id="MobiDB-lite"/>
    </source>
</evidence>